<dbReference type="InterPro" id="IPR054089">
    <property type="entry name" value="Cep192-like_D3"/>
</dbReference>
<organism evidence="4 5">
    <name type="scientific">Parthenolecanium corni</name>
    <dbReference type="NCBI Taxonomy" id="536013"/>
    <lineage>
        <taxon>Eukaryota</taxon>
        <taxon>Metazoa</taxon>
        <taxon>Ecdysozoa</taxon>
        <taxon>Arthropoda</taxon>
        <taxon>Hexapoda</taxon>
        <taxon>Insecta</taxon>
        <taxon>Pterygota</taxon>
        <taxon>Neoptera</taxon>
        <taxon>Paraneoptera</taxon>
        <taxon>Hemiptera</taxon>
        <taxon>Sternorrhyncha</taxon>
        <taxon>Coccoidea</taxon>
        <taxon>Coccidae</taxon>
        <taxon>Parthenolecanium</taxon>
    </lineage>
</organism>
<evidence type="ECO:0000259" key="2">
    <source>
        <dbReference type="Pfam" id="PF22067"/>
    </source>
</evidence>
<evidence type="ECO:0000313" key="4">
    <source>
        <dbReference type="EMBL" id="KAK7579912.1"/>
    </source>
</evidence>
<evidence type="ECO:0000313" key="5">
    <source>
        <dbReference type="Proteomes" id="UP001367676"/>
    </source>
</evidence>
<dbReference type="Pfam" id="PF22073">
    <property type="entry name" value="Cep192_D4"/>
    <property type="match status" value="1"/>
</dbReference>
<feature type="domain" description="Cep192/Spd-2-like" evidence="3">
    <location>
        <begin position="973"/>
        <end position="1087"/>
    </location>
</feature>
<dbReference type="EMBL" id="JBBCAQ010000034">
    <property type="protein sequence ID" value="KAK7579912.1"/>
    <property type="molecule type" value="Genomic_DNA"/>
</dbReference>
<feature type="region of interest" description="Disordered" evidence="1">
    <location>
        <begin position="941"/>
        <end position="971"/>
    </location>
</feature>
<accession>A0AAN9Y0J5</accession>
<evidence type="ECO:0000256" key="1">
    <source>
        <dbReference type="SAM" id="MobiDB-lite"/>
    </source>
</evidence>
<feature type="domain" description="Cep192-like" evidence="2">
    <location>
        <begin position="840"/>
        <end position="933"/>
    </location>
</feature>
<protein>
    <submittedName>
        <fullName evidence="4">Uncharacterized protein</fullName>
    </submittedName>
</protein>
<dbReference type="Proteomes" id="UP001367676">
    <property type="component" value="Unassembled WGS sequence"/>
</dbReference>
<reference evidence="4 5" key="1">
    <citation type="submission" date="2024-03" db="EMBL/GenBank/DDBJ databases">
        <title>Adaptation during the transition from Ophiocordyceps entomopathogen to insect associate is accompanied by gene loss and intensified selection.</title>
        <authorList>
            <person name="Ward C.M."/>
            <person name="Onetto C.A."/>
            <person name="Borneman A.R."/>
        </authorList>
    </citation>
    <scope>NUCLEOTIDE SEQUENCE [LARGE SCALE GENOMIC DNA]</scope>
    <source>
        <strain evidence="4">AWRI1</strain>
        <tissue evidence="4">Single Adult Female</tissue>
    </source>
</reference>
<dbReference type="InterPro" id="IPR054090">
    <property type="entry name" value="Cep192_Spd-2-like_dom"/>
</dbReference>
<comment type="caution">
    <text evidence="4">The sequence shown here is derived from an EMBL/GenBank/DDBJ whole genome shotgun (WGS) entry which is preliminary data.</text>
</comment>
<feature type="region of interest" description="Disordered" evidence="1">
    <location>
        <begin position="417"/>
        <end position="447"/>
    </location>
</feature>
<dbReference type="InterPro" id="IPR013783">
    <property type="entry name" value="Ig-like_fold"/>
</dbReference>
<gene>
    <name evidence="4" type="ORF">V9T40_000541</name>
</gene>
<name>A0AAN9Y0J5_9HEMI</name>
<feature type="compositionally biased region" description="Polar residues" evidence="1">
    <location>
        <begin position="941"/>
        <end position="958"/>
    </location>
</feature>
<evidence type="ECO:0000259" key="3">
    <source>
        <dbReference type="Pfam" id="PF22073"/>
    </source>
</evidence>
<dbReference type="Gene3D" id="2.60.40.10">
    <property type="entry name" value="Immunoglobulins"/>
    <property type="match status" value="1"/>
</dbReference>
<proteinExistence type="predicted"/>
<keyword evidence="5" id="KW-1185">Reference proteome</keyword>
<feature type="compositionally biased region" description="Polar residues" evidence="1">
    <location>
        <begin position="432"/>
        <end position="447"/>
    </location>
</feature>
<sequence length="1284" mass="142411">MEKTLRIAGIGMNNNFIDDSPQSVKPQASSTFMLSRTELDLRDIDDENAFQSPKMDSATLALSTTSSLGVIDLEKQSLLSEKDENISQRLQESIRESKGFLNEQRSMSFGRFRRRLEDFSMSNSSSEDLPIENKDQLNFYEKDVPTTNHRVLSQLNSSVTAKPVPSSISPSTNVSLFSDVSNGTSPAFDSSFDCGKSAVMKLEADQKENRKEFGSLPVTPVNISLSSENSAERERKFTEFVRAKCYSPEEISNVLRNKLNFETKESAPIMVNTVSNSFSPPTSQDNFENIAKSNHQLPSQIPKAAPQTFLKSGSNLAAETDRLFGIEEKYNSITSNWQTQENFVLDPKNCSVSSTLGSDFWEESRASSIASINQIAEALRRKSLMAEPKLAIEHLLSIGKSKSKFVPTLSSCETSTNSVPSSVKTVVPHELTPTSSRRANTSNTLTCPTNDLSVDSVTGKVHTRNIPYVSEFTTARKLLESQIEEKVSNAPQMPSPLTNGSTDEKHFSLSKTVSLLDLSDDGGSPHDEFWKLNVPMDVHKPGDILLNHLTETRDHMRHLPDDLMSVLKCGSVKINTSPEPVRQISFSNNITSAEDFCDTFDGDNASDIIHAGTLCLGTQVEVIIDMENPSREPLKYKMALKSILLNGHVNLMAVSVMLVSNYPDVILFPNSNNEIKIMLSPLMQGKLDVILEFINEEKKYLNITRQIRIIGENPKLKLEYPEKAEISFELLAESCVKNVPLLLGNTGIARLPLKFLIFEGSKRTFFARTVIEPSETFECDVRVATYELSETQAPIMNLSGVLMILLDTFEEASLGKSVILQTLPLSAKVGKTSIVVNDNAPLTFSCSPLLKSSSHLINVTNTGMVPLDITVQTVESGQSEFLIEPHIFQLLPRNTKSLKTVFKPATKERKREIDLHLIFNGTSKKYSTKIVGIVESDVVSSSMGTPLRHSPTTCITPHSSSSDSSTGADGPMELDCTHNSISWGSAPLHTKNIKTITLRNRGPQKEKLLLSISDSNGAFRFIENTSSHRELKLTLEARESRKISVVFMPFVADQAMNGKIVIIRRHSLEASVGELQKRVIPMYGIGGSAKISFSGVFRDNENRLWITPESESLETKFSVENMGDSVAFVKIVSEDVDDAVVPEELVLLPAESAEVNYTVHLNKDRVDSLHKENPLKEVLLANKLTVFSGCDSTRLRLKRLWTKYKEFDNIQRIRNKLELLMDMNSPSKVMVESLSDSQSVLSHLWYEGVAEQVIGVLLPEELLESASLDSTIVFKDLADVTTVL</sequence>
<dbReference type="Pfam" id="PF22067">
    <property type="entry name" value="Cep192_D3"/>
    <property type="match status" value="1"/>
</dbReference>